<evidence type="ECO:0000313" key="4">
    <source>
        <dbReference type="EMBL" id="SEM60868.1"/>
    </source>
</evidence>
<accession>A0A1H7ZTK2</accession>
<organism evidence="4 5">
    <name type="scientific">Hydrogenoanaerobacterium saccharovorans</name>
    <dbReference type="NCBI Taxonomy" id="474960"/>
    <lineage>
        <taxon>Bacteria</taxon>
        <taxon>Bacillati</taxon>
        <taxon>Bacillota</taxon>
        <taxon>Clostridia</taxon>
        <taxon>Eubacteriales</taxon>
        <taxon>Oscillospiraceae</taxon>
        <taxon>Hydrogenoanaerobacterium</taxon>
    </lineage>
</organism>
<dbReference type="Pfam" id="PF17782">
    <property type="entry name" value="WHD_DprA"/>
    <property type="match status" value="1"/>
</dbReference>
<evidence type="ECO:0000256" key="1">
    <source>
        <dbReference type="ARBA" id="ARBA00006525"/>
    </source>
</evidence>
<dbReference type="NCBIfam" id="TIGR00732">
    <property type="entry name" value="dprA"/>
    <property type="match status" value="1"/>
</dbReference>
<dbReference type="PANTHER" id="PTHR43022:SF1">
    <property type="entry name" value="PROTEIN SMF"/>
    <property type="match status" value="1"/>
</dbReference>
<proteinExistence type="inferred from homology"/>
<dbReference type="InterPro" id="IPR041614">
    <property type="entry name" value="DprA_WH"/>
</dbReference>
<dbReference type="RefSeq" id="WP_092751922.1">
    <property type="nucleotide sequence ID" value="NZ_FOCG01000001.1"/>
</dbReference>
<sequence>MSSALEYWVWLGMAFGSGNGRTDEIIRRFPNIEEFYLSGGYREISQITKGETERLVAAKLDDAKRIIEKMHKQGITIITPDDERYPNRLRNIYGMPCVLYVDGELGDLDNELAVAMVGTRRCSDYGYRAANKIASELAQAGSVIVSGLAAGIDTVCHTAALKQDRRTIAVLGCGIDKTYPLQNKTLRELIAKNGAVISEFVPGMAPYAGNFPIRNRIISGLSMGVVVVEAGERSGSLITAHVALDQGKDVFAVPNDIFNESARGTFSLLRQGAIPVSSGLDVLEEYRYRFAGTIKLEKLQSAPNTKNKTSPAVVQTSLMNKAPLEEPELTVQERAPKPDLEGVTGDALLVYHLLTNVPMHTEEISIKLQKPINQVLTALTELEIMGLVSAHSGKRYKRI</sequence>
<reference evidence="4 5" key="1">
    <citation type="submission" date="2016-10" db="EMBL/GenBank/DDBJ databases">
        <authorList>
            <person name="de Groot N.N."/>
        </authorList>
    </citation>
    <scope>NUCLEOTIDE SEQUENCE [LARGE SCALE GENOMIC DNA]</scope>
    <source>
        <strain evidence="4 5">CGMCC 1.5070</strain>
    </source>
</reference>
<protein>
    <submittedName>
        <fullName evidence="4">DNA processing protein</fullName>
    </submittedName>
</protein>
<keyword evidence="5" id="KW-1185">Reference proteome</keyword>
<name>A0A1H7ZTK2_9FIRM</name>
<dbReference type="InterPro" id="IPR057666">
    <property type="entry name" value="DrpA_SLOG"/>
</dbReference>
<dbReference type="SUPFAM" id="SSF102405">
    <property type="entry name" value="MCP/YpsA-like"/>
    <property type="match status" value="1"/>
</dbReference>
<dbReference type="PANTHER" id="PTHR43022">
    <property type="entry name" value="PROTEIN SMF"/>
    <property type="match status" value="1"/>
</dbReference>
<feature type="domain" description="DprA winged helix" evidence="3">
    <location>
        <begin position="335"/>
        <end position="394"/>
    </location>
</feature>
<dbReference type="InterPro" id="IPR036388">
    <property type="entry name" value="WH-like_DNA-bd_sf"/>
</dbReference>
<evidence type="ECO:0000259" key="2">
    <source>
        <dbReference type="Pfam" id="PF02481"/>
    </source>
</evidence>
<dbReference type="OrthoDB" id="9785707at2"/>
<dbReference type="Pfam" id="PF02481">
    <property type="entry name" value="DNA_processg_A"/>
    <property type="match status" value="1"/>
</dbReference>
<comment type="similarity">
    <text evidence="1">Belongs to the DprA/Smf family.</text>
</comment>
<evidence type="ECO:0000259" key="3">
    <source>
        <dbReference type="Pfam" id="PF17782"/>
    </source>
</evidence>
<evidence type="ECO:0000313" key="5">
    <source>
        <dbReference type="Proteomes" id="UP000199158"/>
    </source>
</evidence>
<dbReference type="Gene3D" id="1.10.10.10">
    <property type="entry name" value="Winged helix-like DNA-binding domain superfamily/Winged helix DNA-binding domain"/>
    <property type="match status" value="1"/>
</dbReference>
<dbReference type="STRING" id="474960.SAMN05216180_0834"/>
<dbReference type="Gene3D" id="3.40.50.450">
    <property type="match status" value="1"/>
</dbReference>
<feature type="domain" description="Smf/DprA SLOG" evidence="2">
    <location>
        <begin position="77"/>
        <end position="286"/>
    </location>
</feature>
<dbReference type="AlphaFoldDB" id="A0A1H7ZTK2"/>
<gene>
    <name evidence="4" type="ORF">SAMN05216180_0834</name>
</gene>
<dbReference type="GO" id="GO:0009294">
    <property type="term" value="P:DNA-mediated transformation"/>
    <property type="evidence" value="ECO:0007669"/>
    <property type="project" value="InterPro"/>
</dbReference>
<dbReference type="EMBL" id="FOCG01000001">
    <property type="protein sequence ID" value="SEM60868.1"/>
    <property type="molecule type" value="Genomic_DNA"/>
</dbReference>
<dbReference type="InterPro" id="IPR003488">
    <property type="entry name" value="DprA"/>
</dbReference>
<dbReference type="Proteomes" id="UP000199158">
    <property type="component" value="Unassembled WGS sequence"/>
</dbReference>